<protein>
    <submittedName>
        <fullName evidence="2">Uncharacterized protein</fullName>
    </submittedName>
</protein>
<dbReference type="RefSeq" id="WP_088594257.1">
    <property type="nucleotide sequence ID" value="NZ_CP022022.1"/>
</dbReference>
<keyword evidence="1" id="KW-0472">Membrane</keyword>
<dbReference type="AlphaFoldDB" id="A0A1Z4BPS5"/>
<feature type="transmembrane region" description="Helical" evidence="1">
    <location>
        <begin position="110"/>
        <end position="131"/>
    </location>
</feature>
<accession>A0A1Z4BPS5</accession>
<feature type="transmembrane region" description="Helical" evidence="1">
    <location>
        <begin position="45"/>
        <end position="67"/>
    </location>
</feature>
<evidence type="ECO:0000256" key="1">
    <source>
        <dbReference type="SAM" id="Phobius"/>
    </source>
</evidence>
<reference evidence="3" key="1">
    <citation type="submission" date="2017-06" db="EMBL/GenBank/DDBJ databases">
        <title>Complete genome sequence of Capnocytophaga sp. KCOM 1579 (=ChDC OS43) isolated from a human refractory periapical abscess lesion.</title>
        <authorList>
            <person name="Kook J.-K."/>
            <person name="Park S.-N."/>
            <person name="Lim Y.K."/>
            <person name="Roh H."/>
        </authorList>
    </citation>
    <scope>NUCLEOTIDE SEQUENCE [LARGE SCALE GENOMIC DNA]</scope>
    <source>
        <strain evidence="3">ChDC OS43</strain>
    </source>
</reference>
<organism evidence="2 3">
    <name type="scientific">Capnocytophaga endodontalis</name>
    <dbReference type="NCBI Taxonomy" id="2708117"/>
    <lineage>
        <taxon>Bacteria</taxon>
        <taxon>Pseudomonadati</taxon>
        <taxon>Bacteroidota</taxon>
        <taxon>Flavobacteriia</taxon>
        <taxon>Flavobacteriales</taxon>
        <taxon>Flavobacteriaceae</taxon>
        <taxon>Capnocytophaga</taxon>
    </lineage>
</organism>
<keyword evidence="3" id="KW-1185">Reference proteome</keyword>
<name>A0A1Z4BPS5_9FLAO</name>
<keyword evidence="1" id="KW-1133">Transmembrane helix</keyword>
<evidence type="ECO:0000313" key="3">
    <source>
        <dbReference type="Proteomes" id="UP000197007"/>
    </source>
</evidence>
<proteinExistence type="predicted"/>
<dbReference type="KEGG" id="capn:CBG49_09180"/>
<evidence type="ECO:0000313" key="2">
    <source>
        <dbReference type="EMBL" id="ASF43232.1"/>
    </source>
</evidence>
<keyword evidence="1" id="KW-0812">Transmembrane</keyword>
<feature type="transmembrane region" description="Helical" evidence="1">
    <location>
        <begin position="21"/>
        <end position="39"/>
    </location>
</feature>
<dbReference type="Proteomes" id="UP000197007">
    <property type="component" value="Chromosome"/>
</dbReference>
<dbReference type="EMBL" id="CP022022">
    <property type="protein sequence ID" value="ASF43232.1"/>
    <property type="molecule type" value="Genomic_DNA"/>
</dbReference>
<sequence length="133" mass="16097">MEKKLKHLEFIQNAINRMASNSFIIKGWCITLIVGLFALVEKEIIQNYILFSFIPLLFFWFLDAYFLKKEKEYRELYDDVREKEEEEIDFSMKIEQKKCYGNSFFSQTLIFFYFIPLLVLIITFLIIIYGIQI</sequence>
<gene>
    <name evidence="2" type="ORF">CBG49_09180</name>
</gene>